<feature type="DNA-binding region" description="H-T-H motif" evidence="2">
    <location>
        <begin position="20"/>
        <end position="39"/>
    </location>
</feature>
<dbReference type="KEGG" id="ohi:H8790_08650"/>
<dbReference type="AlphaFoldDB" id="A0A7G9B1W8"/>
<proteinExistence type="inferred from homology"/>
<comment type="function">
    <text evidence="2">Acts both as a biotin--[acetyl-CoA-carboxylase] ligase and a repressor.</text>
</comment>
<dbReference type="Gene3D" id="3.30.930.10">
    <property type="entry name" value="Bira Bifunctional Protein, Domain 2"/>
    <property type="match status" value="1"/>
</dbReference>
<feature type="domain" description="BPL/LPL catalytic" evidence="3">
    <location>
        <begin position="79"/>
        <end position="262"/>
    </location>
</feature>
<dbReference type="InterPro" id="IPR004408">
    <property type="entry name" value="Biotin_CoA_COase_ligase"/>
</dbReference>
<dbReference type="EC" id="6.3.4.15" evidence="2"/>
<dbReference type="GO" id="GO:0009249">
    <property type="term" value="P:protein lipoylation"/>
    <property type="evidence" value="ECO:0007669"/>
    <property type="project" value="UniProtKB-ARBA"/>
</dbReference>
<sequence length="334" mass="35892">MSKKQVLALLKEHQGAYVSGEGISEQLGITRTAIWKAVDALRRDGYTVEAKTGLGYRLTETPDALTEAEIRSFLGTTQVVGRHLLCLQEVDSTNTYAKRIALEGAADGTVVVSDCQTGGRGRMGRSFQSPAGKGVFLSVLLRPDMAPASLISVTALTAVAICDAVEDACGVRPQIKWTNDLVLGGKKLCGILTEMSLEGESGQLQYLVIGAGVNVGQEADDFDSGVREIATSLKIALGREISRPHLAAAMIRSLDQLYNALRSGRQEEYLKTYRRDCVTLGKTVQLIDAAGNREQVAALDVDEQFGLVVRCGDGSMRVVRSGEVSVRGMYGYVE</sequence>
<dbReference type="Pfam" id="PF08279">
    <property type="entry name" value="HTH_11"/>
    <property type="match status" value="1"/>
</dbReference>
<feature type="binding site" evidence="2">
    <location>
        <position position="187"/>
    </location>
    <ligand>
        <name>biotin</name>
        <dbReference type="ChEBI" id="CHEBI:57586"/>
    </ligand>
</feature>
<evidence type="ECO:0000313" key="4">
    <source>
        <dbReference type="EMBL" id="QNL43549.1"/>
    </source>
</evidence>
<keyword evidence="2" id="KW-0805">Transcription regulation</keyword>
<dbReference type="InterPro" id="IPR045864">
    <property type="entry name" value="aa-tRNA-synth_II/BPL/LPL"/>
</dbReference>
<dbReference type="GO" id="GO:0006355">
    <property type="term" value="P:regulation of DNA-templated transcription"/>
    <property type="evidence" value="ECO:0007669"/>
    <property type="project" value="UniProtKB-UniRule"/>
</dbReference>
<dbReference type="EMBL" id="CP060490">
    <property type="protein sequence ID" value="QNL43549.1"/>
    <property type="molecule type" value="Genomic_DNA"/>
</dbReference>
<dbReference type="Gene3D" id="2.30.30.100">
    <property type="match status" value="1"/>
</dbReference>
<dbReference type="NCBIfam" id="TIGR00121">
    <property type="entry name" value="birA_ligase"/>
    <property type="match status" value="1"/>
</dbReference>
<keyword evidence="2" id="KW-0092">Biotin</keyword>
<dbReference type="PROSITE" id="PS51733">
    <property type="entry name" value="BPL_LPL_CATALYTIC"/>
    <property type="match status" value="1"/>
</dbReference>
<dbReference type="GO" id="GO:0003677">
    <property type="term" value="F:DNA binding"/>
    <property type="evidence" value="ECO:0007669"/>
    <property type="project" value="UniProtKB-UniRule"/>
</dbReference>
<keyword evidence="2" id="KW-0547">Nucleotide-binding</keyword>
<evidence type="ECO:0000256" key="2">
    <source>
        <dbReference type="HAMAP-Rule" id="MF_00978"/>
    </source>
</evidence>
<keyword evidence="1 2" id="KW-0436">Ligase</keyword>
<feature type="binding site" evidence="2">
    <location>
        <begin position="120"/>
        <end position="122"/>
    </location>
    <ligand>
        <name>biotin</name>
        <dbReference type="ChEBI" id="CHEBI:57586"/>
    </ligand>
</feature>
<comment type="catalytic activity">
    <reaction evidence="2">
        <text>biotin + L-lysyl-[protein] + ATP = N(6)-biotinyl-L-lysyl-[protein] + AMP + diphosphate + H(+)</text>
        <dbReference type="Rhea" id="RHEA:11756"/>
        <dbReference type="Rhea" id="RHEA-COMP:9752"/>
        <dbReference type="Rhea" id="RHEA-COMP:10505"/>
        <dbReference type="ChEBI" id="CHEBI:15378"/>
        <dbReference type="ChEBI" id="CHEBI:29969"/>
        <dbReference type="ChEBI" id="CHEBI:30616"/>
        <dbReference type="ChEBI" id="CHEBI:33019"/>
        <dbReference type="ChEBI" id="CHEBI:57586"/>
        <dbReference type="ChEBI" id="CHEBI:83144"/>
        <dbReference type="ChEBI" id="CHEBI:456215"/>
        <dbReference type="EC" id="6.3.4.15"/>
    </reaction>
</comment>
<dbReference type="Gene3D" id="1.10.10.10">
    <property type="entry name" value="Winged helix-like DNA-binding domain superfamily/Winged helix DNA-binding domain"/>
    <property type="match status" value="1"/>
</dbReference>
<dbReference type="InterPro" id="IPR004143">
    <property type="entry name" value="BPL_LPL_catalytic"/>
</dbReference>
<dbReference type="RefSeq" id="WP_187332140.1">
    <property type="nucleotide sequence ID" value="NZ_CP060490.1"/>
</dbReference>
<evidence type="ECO:0000256" key="1">
    <source>
        <dbReference type="ARBA" id="ARBA00022598"/>
    </source>
</evidence>
<feature type="binding site" evidence="2">
    <location>
        <position position="116"/>
    </location>
    <ligand>
        <name>biotin</name>
        <dbReference type="ChEBI" id="CHEBI:57586"/>
    </ligand>
</feature>
<dbReference type="HAMAP" id="MF_00978">
    <property type="entry name" value="Bifunct_BirA"/>
    <property type="match status" value="1"/>
</dbReference>
<comment type="similarity">
    <text evidence="2">Belongs to the biotin--protein ligase family.</text>
</comment>
<dbReference type="GO" id="GO:0004077">
    <property type="term" value="F:biotin--[biotin carboxyl-carrier protein] ligase activity"/>
    <property type="evidence" value="ECO:0007669"/>
    <property type="project" value="UniProtKB-UniRule"/>
</dbReference>
<dbReference type="InterPro" id="IPR030855">
    <property type="entry name" value="Bifunct_BirA"/>
</dbReference>
<dbReference type="Proteomes" id="UP000515960">
    <property type="component" value="Chromosome"/>
</dbReference>
<dbReference type="InterPro" id="IPR013196">
    <property type="entry name" value="HTH_11"/>
</dbReference>
<organism evidence="4 5">
    <name type="scientific">Oscillibacter hominis</name>
    <dbReference type="NCBI Taxonomy" id="2763056"/>
    <lineage>
        <taxon>Bacteria</taxon>
        <taxon>Bacillati</taxon>
        <taxon>Bacillota</taxon>
        <taxon>Clostridia</taxon>
        <taxon>Eubacteriales</taxon>
        <taxon>Oscillospiraceae</taxon>
        <taxon>Oscillibacter</taxon>
    </lineage>
</organism>
<protein>
    <recommendedName>
        <fullName evidence="2">Bifunctional ligase/repressor BirA</fullName>
    </recommendedName>
    <alternativeName>
        <fullName evidence="2">Biotin--[acetyl-CoA-carboxylase] ligase</fullName>
        <ecNumber evidence="2">6.3.4.15</ecNumber>
    </alternativeName>
    <alternativeName>
        <fullName evidence="2">Biotin--protein ligase</fullName>
    </alternativeName>
    <alternativeName>
        <fullName evidence="2">Biotin-[acetyl-CoA carboxylase] synthetase</fullName>
    </alternativeName>
</protein>
<dbReference type="InterPro" id="IPR036388">
    <property type="entry name" value="WH-like_DNA-bd_sf"/>
</dbReference>
<evidence type="ECO:0000259" key="3">
    <source>
        <dbReference type="PROSITE" id="PS51733"/>
    </source>
</evidence>
<keyword evidence="2" id="KW-0678">Repressor</keyword>
<dbReference type="GO" id="GO:0016740">
    <property type="term" value="F:transferase activity"/>
    <property type="evidence" value="ECO:0007669"/>
    <property type="project" value="UniProtKB-ARBA"/>
</dbReference>
<dbReference type="GO" id="GO:0005524">
    <property type="term" value="F:ATP binding"/>
    <property type="evidence" value="ECO:0007669"/>
    <property type="project" value="UniProtKB-UniRule"/>
</dbReference>
<dbReference type="GO" id="GO:0005737">
    <property type="term" value="C:cytoplasm"/>
    <property type="evidence" value="ECO:0007669"/>
    <property type="project" value="TreeGrafter"/>
</dbReference>
<dbReference type="SUPFAM" id="SSF46785">
    <property type="entry name" value="Winged helix' DNA-binding domain"/>
    <property type="match status" value="1"/>
</dbReference>
<gene>
    <name evidence="2" type="primary">birA</name>
    <name evidence="4" type="ORF">H8790_08650</name>
</gene>
<keyword evidence="2" id="KW-0238">DNA-binding</keyword>
<dbReference type="PANTHER" id="PTHR12835">
    <property type="entry name" value="BIOTIN PROTEIN LIGASE"/>
    <property type="match status" value="1"/>
</dbReference>
<dbReference type="InterPro" id="IPR036390">
    <property type="entry name" value="WH_DNA-bd_sf"/>
</dbReference>
<evidence type="ECO:0000313" key="5">
    <source>
        <dbReference type="Proteomes" id="UP000515960"/>
    </source>
</evidence>
<dbReference type="Pfam" id="PF03099">
    <property type="entry name" value="BPL_LplA_LipB"/>
    <property type="match status" value="1"/>
</dbReference>
<accession>A0A7G9B1W8</accession>
<keyword evidence="2" id="KW-0804">Transcription</keyword>
<name>A0A7G9B1W8_9FIRM</name>
<dbReference type="SUPFAM" id="SSF55681">
    <property type="entry name" value="Class II aaRS and biotin synthetases"/>
    <property type="match status" value="1"/>
</dbReference>
<keyword evidence="2" id="KW-0067">ATP-binding</keyword>
<reference evidence="4 5" key="1">
    <citation type="submission" date="2020-08" db="EMBL/GenBank/DDBJ databases">
        <authorList>
            <person name="Liu C."/>
            <person name="Sun Q."/>
        </authorList>
    </citation>
    <scope>NUCLEOTIDE SEQUENCE [LARGE SCALE GENOMIC DNA]</scope>
    <source>
        <strain evidence="4 5">NSJ-62</strain>
    </source>
</reference>
<dbReference type="CDD" id="cd16442">
    <property type="entry name" value="BPL"/>
    <property type="match status" value="1"/>
</dbReference>
<keyword evidence="5" id="KW-1185">Reference proteome</keyword>
<feature type="binding site" evidence="2">
    <location>
        <begin position="92"/>
        <end position="94"/>
    </location>
    <ligand>
        <name>biotin</name>
        <dbReference type="ChEBI" id="CHEBI:57586"/>
    </ligand>
</feature>
<dbReference type="PANTHER" id="PTHR12835:SF5">
    <property type="entry name" value="BIOTIN--PROTEIN LIGASE"/>
    <property type="match status" value="1"/>
</dbReference>